<dbReference type="PANTHER" id="PTHR30371">
    <property type="entry name" value="SEC-INDEPENDENT PROTEIN TRANSLOCASE PROTEIN TATC"/>
    <property type="match status" value="1"/>
</dbReference>
<dbReference type="EMBL" id="DTAI01000218">
    <property type="protein sequence ID" value="HGN37348.1"/>
    <property type="molecule type" value="Genomic_DNA"/>
</dbReference>
<feature type="transmembrane region" description="Helical" evidence="5">
    <location>
        <begin position="135"/>
        <end position="161"/>
    </location>
</feature>
<evidence type="ECO:0000256" key="1">
    <source>
        <dbReference type="ARBA" id="ARBA00004141"/>
    </source>
</evidence>
<dbReference type="AlphaFoldDB" id="A0A7J3I9B7"/>
<evidence type="ECO:0000256" key="5">
    <source>
        <dbReference type="SAM" id="Phobius"/>
    </source>
</evidence>
<reference evidence="6" key="1">
    <citation type="journal article" date="2020" name="mSystems">
        <title>Genome- and Community-Level Interaction Insights into Carbon Utilization and Element Cycling Functions of Hydrothermarchaeota in Hydrothermal Sediment.</title>
        <authorList>
            <person name="Zhou Z."/>
            <person name="Liu Y."/>
            <person name="Xu W."/>
            <person name="Pan J."/>
            <person name="Luo Z.H."/>
            <person name="Li M."/>
        </authorList>
    </citation>
    <scope>NUCLEOTIDE SEQUENCE [LARGE SCALE GENOMIC DNA]</scope>
    <source>
        <strain evidence="6">SpSt-618</strain>
        <strain evidence="7">SpSt-657</strain>
    </source>
</reference>
<dbReference type="GO" id="GO:0009977">
    <property type="term" value="F:proton motive force dependent protein transmembrane transporter activity"/>
    <property type="evidence" value="ECO:0007669"/>
    <property type="project" value="TreeGrafter"/>
</dbReference>
<evidence type="ECO:0000256" key="4">
    <source>
        <dbReference type="ARBA" id="ARBA00023136"/>
    </source>
</evidence>
<proteinExistence type="predicted"/>
<comment type="subcellular location">
    <subcellularLocation>
        <location evidence="1">Membrane</location>
        <topology evidence="1">Multi-pass membrane protein</topology>
    </subcellularLocation>
</comment>
<organism evidence="6">
    <name type="scientific">Ignisphaera aggregans</name>
    <dbReference type="NCBI Taxonomy" id="334771"/>
    <lineage>
        <taxon>Archaea</taxon>
        <taxon>Thermoproteota</taxon>
        <taxon>Thermoprotei</taxon>
        <taxon>Desulfurococcales</taxon>
        <taxon>Desulfurococcaceae</taxon>
        <taxon>Ignisphaera</taxon>
    </lineage>
</organism>
<keyword evidence="4 5" id="KW-0472">Membrane</keyword>
<dbReference type="Pfam" id="PF00902">
    <property type="entry name" value="TatC"/>
    <property type="match status" value="1"/>
</dbReference>
<dbReference type="PANTHER" id="PTHR30371:SF0">
    <property type="entry name" value="SEC-INDEPENDENT PROTEIN TRANSLOCASE PROTEIN TATC, CHLOROPLASTIC-RELATED"/>
    <property type="match status" value="1"/>
</dbReference>
<feature type="transmembrane region" description="Helical" evidence="5">
    <location>
        <begin position="237"/>
        <end position="257"/>
    </location>
</feature>
<evidence type="ECO:0000256" key="2">
    <source>
        <dbReference type="ARBA" id="ARBA00022692"/>
    </source>
</evidence>
<name>A0A7J3I9B7_9CREN</name>
<feature type="transmembrane region" description="Helical" evidence="5">
    <location>
        <begin position="24"/>
        <end position="43"/>
    </location>
</feature>
<dbReference type="InterPro" id="IPR002033">
    <property type="entry name" value="TatC"/>
</dbReference>
<protein>
    <submittedName>
        <fullName evidence="6">Preprotein translocase subunit TatC</fullName>
    </submittedName>
</protein>
<sequence>MASDSVSDTIFQEIWKEAVEFVKVIRSIVIITLIVILVLLIPINITGGVPLSFYLLRLSMESVIVNVLGSWIRLDNPSRIVLIAGSPTGPIRVVLASALFFGILFSSPVSLYLFYRYVKPALYPHERRAAVKIILAVAGLFYGGLIYGFTIIAPITIRIMLYFSAALEVEPYVNVADLYEFIVFSILATVAGFLIPLAVYMLGRVFHIDIGLRRHWRYILVVGYAVLAVLTPDPTPITALLILGPPLTLSIVAEISASKRMKKF</sequence>
<evidence type="ECO:0000256" key="3">
    <source>
        <dbReference type="ARBA" id="ARBA00022989"/>
    </source>
</evidence>
<dbReference type="EMBL" id="DTBZ01000097">
    <property type="protein sequence ID" value="HGQ18332.1"/>
    <property type="molecule type" value="Genomic_DNA"/>
</dbReference>
<dbReference type="GO" id="GO:0043953">
    <property type="term" value="P:protein transport by the Tat complex"/>
    <property type="evidence" value="ECO:0007669"/>
    <property type="project" value="TreeGrafter"/>
</dbReference>
<feature type="transmembrane region" description="Helical" evidence="5">
    <location>
        <begin position="181"/>
        <end position="203"/>
    </location>
</feature>
<keyword evidence="2 5" id="KW-0812">Transmembrane</keyword>
<dbReference type="PRINTS" id="PR01840">
    <property type="entry name" value="TATCFAMILY"/>
</dbReference>
<comment type="caution">
    <text evidence="6">The sequence shown here is derived from an EMBL/GenBank/DDBJ whole genome shotgun (WGS) entry which is preliminary data.</text>
</comment>
<feature type="transmembrane region" description="Helical" evidence="5">
    <location>
        <begin position="215"/>
        <end position="231"/>
    </location>
</feature>
<evidence type="ECO:0000313" key="7">
    <source>
        <dbReference type="EMBL" id="HGQ18332.1"/>
    </source>
</evidence>
<feature type="transmembrane region" description="Helical" evidence="5">
    <location>
        <begin position="94"/>
        <end position="115"/>
    </location>
</feature>
<gene>
    <name evidence="6" type="ORF">ENT87_07380</name>
    <name evidence="7" type="ORF">ENU30_05095</name>
</gene>
<accession>A0A7J3I9B7</accession>
<dbReference type="GO" id="GO:0033281">
    <property type="term" value="C:TAT protein transport complex"/>
    <property type="evidence" value="ECO:0007669"/>
    <property type="project" value="TreeGrafter"/>
</dbReference>
<dbReference type="GO" id="GO:0065002">
    <property type="term" value="P:intracellular protein transmembrane transport"/>
    <property type="evidence" value="ECO:0007669"/>
    <property type="project" value="TreeGrafter"/>
</dbReference>
<evidence type="ECO:0000313" key="6">
    <source>
        <dbReference type="EMBL" id="HGN37348.1"/>
    </source>
</evidence>
<keyword evidence="3 5" id="KW-1133">Transmembrane helix</keyword>